<feature type="modified residue" description="O-(pantetheine 4'-phosphoryl)serine" evidence="7">
    <location>
        <position position="35"/>
    </location>
</feature>
<evidence type="ECO:0000313" key="10">
    <source>
        <dbReference type="EMBL" id="RGQ43353.1"/>
    </source>
</evidence>
<dbReference type="EMBL" id="QRTC01000006">
    <property type="protein sequence ID" value="RGQ43353.1"/>
    <property type="molecule type" value="Genomic_DNA"/>
</dbReference>
<dbReference type="Gene3D" id="1.10.1200.10">
    <property type="entry name" value="ACP-like"/>
    <property type="match status" value="1"/>
</dbReference>
<dbReference type="GO" id="GO:0016020">
    <property type="term" value="C:membrane"/>
    <property type="evidence" value="ECO:0007669"/>
    <property type="project" value="GOC"/>
</dbReference>
<evidence type="ECO:0000256" key="1">
    <source>
        <dbReference type="ARBA" id="ARBA00022450"/>
    </source>
</evidence>
<dbReference type="PROSITE" id="PS50075">
    <property type="entry name" value="CARRIER"/>
    <property type="match status" value="1"/>
</dbReference>
<dbReference type="InterPro" id="IPR009081">
    <property type="entry name" value="PP-bd_ACP"/>
</dbReference>
<keyword evidence="3 7" id="KW-0597">Phosphoprotein</keyword>
<comment type="caution">
    <text evidence="10">The sequence shown here is derived from an EMBL/GenBank/DDBJ whole genome shotgun (WGS) entry which is preliminary data.</text>
</comment>
<keyword evidence="5 7" id="KW-0443">Lipid metabolism</keyword>
<dbReference type="GO" id="GO:0005829">
    <property type="term" value="C:cytosol"/>
    <property type="evidence" value="ECO:0007669"/>
    <property type="project" value="TreeGrafter"/>
</dbReference>
<dbReference type="NCBIfam" id="NF002148">
    <property type="entry name" value="PRK00982.1-2"/>
    <property type="match status" value="1"/>
</dbReference>
<evidence type="ECO:0000313" key="11">
    <source>
        <dbReference type="Proteomes" id="UP000284751"/>
    </source>
</evidence>
<organism evidence="10 11">
    <name type="scientific">[Clostridium] leptum</name>
    <dbReference type="NCBI Taxonomy" id="1535"/>
    <lineage>
        <taxon>Bacteria</taxon>
        <taxon>Bacillati</taxon>
        <taxon>Bacillota</taxon>
        <taxon>Clostridia</taxon>
        <taxon>Eubacteriales</taxon>
        <taxon>Oscillospiraceae</taxon>
        <taxon>Oscillospiraceae incertae sedis</taxon>
    </lineage>
</organism>
<dbReference type="Pfam" id="PF00550">
    <property type="entry name" value="PP-binding"/>
    <property type="match status" value="1"/>
</dbReference>
<accession>A0A412AZN4</accession>
<dbReference type="SUPFAM" id="SSF47336">
    <property type="entry name" value="ACP-like"/>
    <property type="match status" value="1"/>
</dbReference>
<keyword evidence="7" id="KW-0963">Cytoplasm</keyword>
<comment type="function">
    <text evidence="7 9">Carrier of the growing fatty acid chain in fatty acid biosynthesis.</text>
</comment>
<comment type="similarity">
    <text evidence="7">Belongs to the acyl carrier protein (ACP) family.</text>
</comment>
<dbReference type="InterPro" id="IPR003231">
    <property type="entry name" value="ACP"/>
</dbReference>
<evidence type="ECO:0000256" key="4">
    <source>
        <dbReference type="ARBA" id="ARBA00022832"/>
    </source>
</evidence>
<dbReference type="PANTHER" id="PTHR20863:SF76">
    <property type="entry name" value="CARRIER DOMAIN-CONTAINING PROTEIN"/>
    <property type="match status" value="1"/>
</dbReference>
<proteinExistence type="inferred from homology"/>
<comment type="PTM">
    <text evidence="7">4'-phosphopantetheine is transferred from CoA to a specific serine of apo-ACP by AcpS. This modification is essential for activity because fatty acids are bound in thioester linkage to the sulfhydryl of the prosthetic group.</text>
</comment>
<keyword evidence="4 7" id="KW-0276">Fatty acid metabolism</keyword>
<evidence type="ECO:0000256" key="5">
    <source>
        <dbReference type="ARBA" id="ARBA00023098"/>
    </source>
</evidence>
<dbReference type="NCBIfam" id="TIGR00517">
    <property type="entry name" value="acyl_carrier"/>
    <property type="match status" value="1"/>
</dbReference>
<comment type="pathway">
    <text evidence="7 9">Lipid metabolism; fatty acid biosynthesis.</text>
</comment>
<evidence type="ECO:0000256" key="7">
    <source>
        <dbReference type="HAMAP-Rule" id="MF_01217"/>
    </source>
</evidence>
<name>A0A412AZN4_9FIRM</name>
<keyword evidence="6 7" id="KW-0275">Fatty acid biosynthesis</keyword>
<evidence type="ECO:0000256" key="8">
    <source>
        <dbReference type="NCBIfam" id="TIGR00517"/>
    </source>
</evidence>
<protein>
    <recommendedName>
        <fullName evidence="7 8">Acyl carrier protein</fullName>
        <shortName evidence="7">ACP</shortName>
    </recommendedName>
</protein>
<gene>
    <name evidence="7 10" type="primary">acpP</name>
    <name evidence="10" type="ORF">DWY99_02840</name>
</gene>
<dbReference type="GO" id="GO:0009245">
    <property type="term" value="P:lipid A biosynthetic process"/>
    <property type="evidence" value="ECO:0007669"/>
    <property type="project" value="TreeGrafter"/>
</dbReference>
<evidence type="ECO:0000256" key="3">
    <source>
        <dbReference type="ARBA" id="ARBA00022553"/>
    </source>
</evidence>
<comment type="subcellular location">
    <subcellularLocation>
        <location evidence="7">Cytoplasm</location>
    </subcellularLocation>
</comment>
<keyword evidence="1 7" id="KW-0596">Phosphopantetheine</keyword>
<dbReference type="GO" id="GO:0000035">
    <property type="term" value="F:acyl binding"/>
    <property type="evidence" value="ECO:0007669"/>
    <property type="project" value="TreeGrafter"/>
</dbReference>
<dbReference type="AlphaFoldDB" id="A0A412AZN4"/>
<dbReference type="PANTHER" id="PTHR20863">
    <property type="entry name" value="ACYL CARRIER PROTEIN"/>
    <property type="match status" value="1"/>
</dbReference>
<evidence type="ECO:0000256" key="6">
    <source>
        <dbReference type="ARBA" id="ARBA00023160"/>
    </source>
</evidence>
<evidence type="ECO:0000256" key="2">
    <source>
        <dbReference type="ARBA" id="ARBA00022516"/>
    </source>
</evidence>
<sequence>MVLEKVKAILSEQFDVEEDSITPDTNLSEDLEADSLDVVDLLMSIEDEFEIEVPDEEIENIKTVDQLVKYIEANMK</sequence>
<dbReference type="NCBIfam" id="NF002150">
    <property type="entry name" value="PRK00982.1-4"/>
    <property type="match status" value="1"/>
</dbReference>
<reference evidence="10 11" key="1">
    <citation type="submission" date="2018-08" db="EMBL/GenBank/DDBJ databases">
        <title>A genome reference for cultivated species of the human gut microbiota.</title>
        <authorList>
            <person name="Zou Y."/>
            <person name="Xue W."/>
            <person name="Luo G."/>
        </authorList>
    </citation>
    <scope>NUCLEOTIDE SEQUENCE [LARGE SCALE GENOMIC DNA]</scope>
    <source>
        <strain evidence="10 11">AF28-26</strain>
    </source>
</reference>
<dbReference type="Proteomes" id="UP000284751">
    <property type="component" value="Unassembled WGS sequence"/>
</dbReference>
<comment type="PTM">
    <text evidence="9">4'-phosphopantetheine is transferred from CoA to a specific serine of apo-ACP by acpS.</text>
</comment>
<dbReference type="HAMAP" id="MF_01217">
    <property type="entry name" value="Acyl_carrier"/>
    <property type="match status" value="1"/>
</dbReference>
<evidence type="ECO:0000256" key="9">
    <source>
        <dbReference type="RuleBase" id="RU003545"/>
    </source>
</evidence>
<dbReference type="GO" id="GO:0000036">
    <property type="term" value="F:acyl carrier activity"/>
    <property type="evidence" value="ECO:0007669"/>
    <property type="project" value="UniProtKB-UniRule"/>
</dbReference>
<keyword evidence="2 7" id="KW-0444">Lipid biosynthesis</keyword>
<dbReference type="InterPro" id="IPR036736">
    <property type="entry name" value="ACP-like_sf"/>
</dbReference>
<dbReference type="UniPathway" id="UPA00094"/>